<organism evidence="1">
    <name type="scientific">marine sediment metagenome</name>
    <dbReference type="NCBI Taxonomy" id="412755"/>
    <lineage>
        <taxon>unclassified sequences</taxon>
        <taxon>metagenomes</taxon>
        <taxon>ecological metagenomes</taxon>
    </lineage>
</organism>
<accession>A0A0F9UFX6</accession>
<comment type="caution">
    <text evidence="1">The sequence shown here is derived from an EMBL/GenBank/DDBJ whole genome shotgun (WGS) entry which is preliminary data.</text>
</comment>
<proteinExistence type="predicted"/>
<reference evidence="1" key="1">
    <citation type="journal article" date="2015" name="Nature">
        <title>Complex archaea that bridge the gap between prokaryotes and eukaryotes.</title>
        <authorList>
            <person name="Spang A."/>
            <person name="Saw J.H."/>
            <person name="Jorgensen S.L."/>
            <person name="Zaremba-Niedzwiedzka K."/>
            <person name="Martijn J."/>
            <person name="Lind A.E."/>
            <person name="van Eijk R."/>
            <person name="Schleper C."/>
            <person name="Guy L."/>
            <person name="Ettema T.J."/>
        </authorList>
    </citation>
    <scope>NUCLEOTIDE SEQUENCE</scope>
</reference>
<dbReference type="EMBL" id="LAZR01000704">
    <property type="protein sequence ID" value="KKN60136.1"/>
    <property type="molecule type" value="Genomic_DNA"/>
</dbReference>
<gene>
    <name evidence="1" type="ORF">LCGC14_0535140</name>
</gene>
<evidence type="ECO:0000313" key="1">
    <source>
        <dbReference type="EMBL" id="KKN60136.1"/>
    </source>
</evidence>
<name>A0A0F9UFX6_9ZZZZ</name>
<sequence length="111" mass="12928">MEVLTPKKVMAQTFDLRTGEVADDFNTDPHYLRFMRIQASWEITQYDCAYSPSLEREAIKQKYGLPIAEYIELMRVAVHADDTGETLYRTVQQLETRRQKIEAGEITPLIE</sequence>
<dbReference type="AlphaFoldDB" id="A0A0F9UFX6"/>
<protein>
    <submittedName>
        <fullName evidence="1">Uncharacterized protein</fullName>
    </submittedName>
</protein>